<reference evidence="3 4" key="1">
    <citation type="submission" date="2015-02" db="EMBL/GenBank/DDBJ databases">
        <authorList>
            <person name="Slaby B."/>
            <person name="Hentschel U."/>
        </authorList>
    </citation>
    <scope>NUCLEOTIDE SEQUENCE [LARGE SCALE GENOMIC DNA]</scope>
    <source>
        <strain evidence="3">15L</strain>
    </source>
</reference>
<feature type="compositionally biased region" description="Low complexity" evidence="2">
    <location>
        <begin position="103"/>
        <end position="112"/>
    </location>
</feature>
<evidence type="ECO:0000313" key="3">
    <source>
        <dbReference type="EMBL" id="KKZ12216.1"/>
    </source>
</evidence>
<name>A0A0G8AVP2_9SYNE</name>
<reference evidence="3 4" key="2">
    <citation type="submission" date="2015-05" db="EMBL/GenBank/DDBJ databases">
        <title>Lifestyle Evolution in Cyanobacterial Symbionts of Sponges.</title>
        <authorList>
            <person name="Burgsdorf I."/>
            <person name="Slaby B.M."/>
            <person name="Handley K.M."/>
            <person name="Haber M."/>
            <person name="Blom J."/>
            <person name="Marshall C.W."/>
            <person name="Gilbert J.A."/>
            <person name="Hentschel U."/>
            <person name="Steindler L."/>
        </authorList>
    </citation>
    <scope>NUCLEOTIDE SEQUENCE [LARGE SCALE GENOMIC DNA]</scope>
    <source>
        <strain evidence="3">15L</strain>
    </source>
</reference>
<feature type="compositionally biased region" description="Gly residues" evidence="2">
    <location>
        <begin position="113"/>
        <end position="124"/>
    </location>
</feature>
<feature type="region of interest" description="Disordered" evidence="2">
    <location>
        <begin position="102"/>
        <end position="124"/>
    </location>
</feature>
<gene>
    <name evidence="3" type="ORF">TQ37_05885</name>
</gene>
<protein>
    <submittedName>
        <fullName evidence="3">Uncharacterized protein</fullName>
    </submittedName>
</protein>
<evidence type="ECO:0000256" key="1">
    <source>
        <dbReference type="SAM" id="Coils"/>
    </source>
</evidence>
<dbReference type="EMBL" id="JYFQ01000115">
    <property type="protein sequence ID" value="KKZ12216.1"/>
    <property type="molecule type" value="Genomic_DNA"/>
</dbReference>
<evidence type="ECO:0000256" key="2">
    <source>
        <dbReference type="SAM" id="MobiDB-lite"/>
    </source>
</evidence>
<dbReference type="AlphaFoldDB" id="A0A0G8AVP2"/>
<dbReference type="PATRIC" id="fig|1608419.3.peg.213"/>
<keyword evidence="1" id="KW-0175">Coiled coil</keyword>
<feature type="coiled-coil region" evidence="1">
    <location>
        <begin position="128"/>
        <end position="155"/>
    </location>
</feature>
<evidence type="ECO:0000313" key="4">
    <source>
        <dbReference type="Proteomes" id="UP000035037"/>
    </source>
</evidence>
<organism evidence="3 4">
    <name type="scientific">Candidatus Synechococcus spongiarum 15L</name>
    <dbReference type="NCBI Taxonomy" id="1608419"/>
    <lineage>
        <taxon>Bacteria</taxon>
        <taxon>Bacillati</taxon>
        <taxon>Cyanobacteriota</taxon>
        <taxon>Cyanophyceae</taxon>
        <taxon>Synechococcales</taxon>
        <taxon>Synechococcaceae</taxon>
        <taxon>Synechococcus</taxon>
    </lineage>
</organism>
<dbReference type="Proteomes" id="UP000035037">
    <property type="component" value="Unassembled WGS sequence"/>
</dbReference>
<accession>A0A0G8AVP2</accession>
<proteinExistence type="predicted"/>
<comment type="caution">
    <text evidence="3">The sequence shown here is derived from an EMBL/GenBank/DDBJ whole genome shotgun (WGS) entry which is preliminary data.</text>
</comment>
<sequence>MARTDAQLFRTIGEQNAALHRVADPVQHHRPSAALIDREAKPSIAALAAAGLLPREECNLNQLKKRFHTLAPARAFLEARLGAPPKGSGRFTWKLVQQTVETGQWPPGQPSGSHGGKPGSGGGMAAMEQRLQMRLERMEQRLKRLELLLLQALEQPSGAAAPPPS</sequence>